<name>A0A7C8MR27_9PEZI</name>
<dbReference type="InterPro" id="IPR036396">
    <property type="entry name" value="Cyt_P450_sf"/>
</dbReference>
<evidence type="ECO:0000256" key="4">
    <source>
        <dbReference type="ARBA" id="ARBA00023002"/>
    </source>
</evidence>
<evidence type="ECO:0000313" key="6">
    <source>
        <dbReference type="EMBL" id="KAF2966207.1"/>
    </source>
</evidence>
<evidence type="ECO:0000256" key="1">
    <source>
        <dbReference type="ARBA" id="ARBA00010617"/>
    </source>
</evidence>
<dbReference type="InParanoid" id="A0A7C8MR27"/>
<dbReference type="Proteomes" id="UP000481858">
    <property type="component" value="Unassembled WGS sequence"/>
</dbReference>
<dbReference type="PRINTS" id="PR00385">
    <property type="entry name" value="P450"/>
</dbReference>
<keyword evidence="2" id="KW-0349">Heme</keyword>
<keyword evidence="5" id="KW-0408">Iron</keyword>
<comment type="similarity">
    <text evidence="1">Belongs to the cytochrome P450 family.</text>
</comment>
<gene>
    <name evidence="6" type="ORF">GQX73_g7377</name>
</gene>
<evidence type="ECO:0000256" key="2">
    <source>
        <dbReference type="ARBA" id="ARBA00022617"/>
    </source>
</evidence>
<keyword evidence="7" id="KW-1185">Reference proteome</keyword>
<evidence type="ECO:0000256" key="5">
    <source>
        <dbReference type="ARBA" id="ARBA00023004"/>
    </source>
</evidence>
<dbReference type="PANTHER" id="PTHR24305:SF96">
    <property type="entry name" value="CYTOCHROME P450 MONOOXYGENASE STCB-RELATED"/>
    <property type="match status" value="1"/>
</dbReference>
<dbReference type="PANTHER" id="PTHR24305">
    <property type="entry name" value="CYTOCHROME P450"/>
    <property type="match status" value="1"/>
</dbReference>
<dbReference type="InterPro" id="IPR002401">
    <property type="entry name" value="Cyt_P450_E_grp-I"/>
</dbReference>
<keyword evidence="3" id="KW-0479">Metal-binding</keyword>
<dbReference type="Pfam" id="PF00067">
    <property type="entry name" value="p450"/>
    <property type="match status" value="1"/>
</dbReference>
<organism evidence="6 7">
    <name type="scientific">Xylaria multiplex</name>
    <dbReference type="NCBI Taxonomy" id="323545"/>
    <lineage>
        <taxon>Eukaryota</taxon>
        <taxon>Fungi</taxon>
        <taxon>Dikarya</taxon>
        <taxon>Ascomycota</taxon>
        <taxon>Pezizomycotina</taxon>
        <taxon>Sordariomycetes</taxon>
        <taxon>Xylariomycetidae</taxon>
        <taxon>Xylariales</taxon>
        <taxon>Xylariaceae</taxon>
        <taxon>Xylaria</taxon>
    </lineage>
</organism>
<dbReference type="SUPFAM" id="SSF48264">
    <property type="entry name" value="Cytochrome P450"/>
    <property type="match status" value="1"/>
</dbReference>
<dbReference type="InterPro" id="IPR050121">
    <property type="entry name" value="Cytochrome_P450_monoxygenase"/>
</dbReference>
<sequence>MMLPQVESKVQLAIRQMKRDMDAHGVTDVLKWWTCMATDVIGELTFGESFLTLESGTKNQYVRDLEVIGATNAMLACFPTLYRFARFLPVLKEAKAIQDRLRSYAEQSLARYRDRLEKNPGGFTRSLFTKLYQAHDEETLTDKEINEEAQIYIVAGSDTTANTLTYLTWRLSLPENAHLKARLIEELGTLSSGELTESELKGLPYLNRVISETLRLHSAVPGCLRRIIPDGGAVIGGFPLPAGGEVMTNAYCLHRNEEVFPNPEKFDPDRWDNPTKQMKDAYLPFGGGSRGKSTKAVSLVHYSPSASTYTR</sequence>
<dbReference type="EMBL" id="WUBL01000095">
    <property type="protein sequence ID" value="KAF2966207.1"/>
    <property type="molecule type" value="Genomic_DNA"/>
</dbReference>
<evidence type="ECO:0008006" key="8">
    <source>
        <dbReference type="Google" id="ProtNLM"/>
    </source>
</evidence>
<dbReference type="GO" id="GO:0004497">
    <property type="term" value="F:monooxygenase activity"/>
    <property type="evidence" value="ECO:0007669"/>
    <property type="project" value="InterPro"/>
</dbReference>
<reference evidence="6 7" key="1">
    <citation type="submission" date="2019-12" db="EMBL/GenBank/DDBJ databases">
        <title>Draft genome sequence of the ascomycete Xylaria multiplex DSM 110363.</title>
        <authorList>
            <person name="Buettner E."/>
            <person name="Kellner H."/>
        </authorList>
    </citation>
    <scope>NUCLEOTIDE SEQUENCE [LARGE SCALE GENOMIC DNA]</scope>
    <source>
        <strain evidence="6 7">DSM 110363</strain>
    </source>
</reference>
<dbReference type="GO" id="GO:0020037">
    <property type="term" value="F:heme binding"/>
    <property type="evidence" value="ECO:0007669"/>
    <property type="project" value="InterPro"/>
</dbReference>
<keyword evidence="4" id="KW-0560">Oxidoreductase</keyword>
<dbReference type="GO" id="GO:0005506">
    <property type="term" value="F:iron ion binding"/>
    <property type="evidence" value="ECO:0007669"/>
    <property type="project" value="InterPro"/>
</dbReference>
<dbReference type="AlphaFoldDB" id="A0A7C8MR27"/>
<dbReference type="PRINTS" id="PR00463">
    <property type="entry name" value="EP450I"/>
</dbReference>
<dbReference type="InterPro" id="IPR001128">
    <property type="entry name" value="Cyt_P450"/>
</dbReference>
<dbReference type="GO" id="GO:0016705">
    <property type="term" value="F:oxidoreductase activity, acting on paired donors, with incorporation or reduction of molecular oxygen"/>
    <property type="evidence" value="ECO:0007669"/>
    <property type="project" value="InterPro"/>
</dbReference>
<accession>A0A7C8MR27</accession>
<protein>
    <recommendedName>
        <fullName evidence="8">Cytochrome P450</fullName>
    </recommendedName>
</protein>
<dbReference type="OrthoDB" id="1470350at2759"/>
<dbReference type="Gene3D" id="1.10.630.10">
    <property type="entry name" value="Cytochrome P450"/>
    <property type="match status" value="1"/>
</dbReference>
<proteinExistence type="inferred from homology"/>
<evidence type="ECO:0000256" key="3">
    <source>
        <dbReference type="ARBA" id="ARBA00022723"/>
    </source>
</evidence>
<evidence type="ECO:0000313" key="7">
    <source>
        <dbReference type="Proteomes" id="UP000481858"/>
    </source>
</evidence>
<comment type="caution">
    <text evidence="6">The sequence shown here is derived from an EMBL/GenBank/DDBJ whole genome shotgun (WGS) entry which is preliminary data.</text>
</comment>